<gene>
    <name evidence="1" type="ORF">Harvfovirus24_15</name>
</gene>
<proteinExistence type="predicted"/>
<reference evidence="1" key="1">
    <citation type="submission" date="2018-10" db="EMBL/GenBank/DDBJ databases">
        <title>Hidden diversity of soil giant viruses.</title>
        <authorList>
            <person name="Schulz F."/>
            <person name="Alteio L."/>
            <person name="Goudeau D."/>
            <person name="Ryan E.M."/>
            <person name="Malmstrom R.R."/>
            <person name="Blanchard J."/>
            <person name="Woyke T."/>
        </authorList>
    </citation>
    <scope>NUCLEOTIDE SEQUENCE</scope>
    <source>
        <strain evidence="1">HAV1</strain>
    </source>
</reference>
<organism evidence="1">
    <name type="scientific">Harvfovirus sp</name>
    <dbReference type="NCBI Taxonomy" id="2487768"/>
    <lineage>
        <taxon>Viruses</taxon>
        <taxon>Varidnaviria</taxon>
        <taxon>Bamfordvirae</taxon>
        <taxon>Nucleocytoviricota</taxon>
        <taxon>Megaviricetes</taxon>
        <taxon>Imitervirales</taxon>
        <taxon>Mimiviridae</taxon>
        <taxon>Klosneuvirinae</taxon>
    </lineage>
</organism>
<evidence type="ECO:0000313" key="1">
    <source>
        <dbReference type="EMBL" id="AYV81279.1"/>
    </source>
</evidence>
<accession>A0A3G5A744</accession>
<protein>
    <submittedName>
        <fullName evidence="1">Uncharacterized protein</fullName>
    </submittedName>
</protein>
<name>A0A3G5A744_9VIRU</name>
<sequence>MKIYGLFKVINKGNNNTDSFALFNLLHPDKKLNAVSSFVTDEKYKTFFSFFYEDNPYMNVSSIDSQYIEYNKFKRDMEQLINKKNLSMYENDTIGKMVSRLAVAENKYMKYKEKMSVMDARESDNQVIIDELYDSQTVYAKNIDKYVDMCYEFNEFKDDLSEEIKDNNFKMLFDLDNVDILNYDDTIMYPDSCVSFYRTGVVVENGSVVIDDASRIEYVVFELEKDESDESFFIEKEETFVESTVKKIMVLCNDIGIEVPDVIKNRVGERPLKYDYQGRKLIIYRVEAEELQVKFSFINAGLQ</sequence>
<dbReference type="EMBL" id="MK072266">
    <property type="protein sequence ID" value="AYV81279.1"/>
    <property type="molecule type" value="Genomic_DNA"/>
</dbReference>